<dbReference type="EMBL" id="CAAALY010015627">
    <property type="protein sequence ID" value="VEL12729.1"/>
    <property type="molecule type" value="Genomic_DNA"/>
</dbReference>
<name>A0A448WIU3_9PLAT</name>
<reference evidence="2" key="1">
    <citation type="submission" date="2018-11" db="EMBL/GenBank/DDBJ databases">
        <authorList>
            <consortium name="Pathogen Informatics"/>
        </authorList>
    </citation>
    <scope>NUCLEOTIDE SEQUENCE</scope>
</reference>
<dbReference type="OrthoDB" id="6278891at2759"/>
<feature type="compositionally biased region" description="Low complexity" evidence="1">
    <location>
        <begin position="128"/>
        <end position="144"/>
    </location>
</feature>
<evidence type="ECO:0000256" key="1">
    <source>
        <dbReference type="SAM" id="MobiDB-lite"/>
    </source>
</evidence>
<proteinExistence type="predicted"/>
<sequence>MTGEFAEYLNFCRSLNFDDRPDYAYLRHTFRSLFNREGFIYDCVFDWNLLKFTGSPAVAAAAAVAAVSASAIQSQHQQQSQQHNQHPPQQSPTVAIATQGSSQVPISTSQGHHVIAPLISTNNCSDIGLPPLQQQHQHSGGPSSRSYNQYASEGVADSVTRGLSGRRRVASARAEAIQSASPSQVPQSHQHQLLSQIQPTPLQQLPCGGTSSGHISYSQNIGLGMLPAQPTCSAPPGHPLTSSGVSLGHLSHPVLPPAPLPSVLQPVSAASHQPGIGGMMLQYSTPIHSHHHSHQPGQQSQQQPSSITAAVVSANAAVRQSATPQPGLIVGPGGYMAGALQSVVSRTLGAPVPGPSIGGVYLASGQSSATATSSAAGYTPPMITSETAFYQQQQLPQHALQMQSQPLQPPIPSLHQRQTLHLHSNQLTALAPQSAATLSCHPVGGHILDPISSSHQVNSHHHQPHQPFRPGSQHTGFSPTGAASSPPIPLVSAPHISAQSHSLGTTHAVPATAPAPSSGLPSSQGQQTQVVLSAGYALMSAPSVPHYLSSQSQMAGVHIHPADSHQHQHLLSHQHQHQKLHQAHLHQQHHYQQQMQQTQPQ</sequence>
<feature type="compositionally biased region" description="Polar residues" evidence="1">
    <location>
        <begin position="92"/>
        <end position="108"/>
    </location>
</feature>
<protein>
    <submittedName>
        <fullName evidence="2">Uncharacterized protein</fullName>
    </submittedName>
</protein>
<comment type="caution">
    <text evidence="2">The sequence shown here is derived from an EMBL/GenBank/DDBJ whole genome shotgun (WGS) entry which is preliminary data.</text>
</comment>
<feature type="region of interest" description="Disordered" evidence="1">
    <location>
        <begin position="287"/>
        <end position="308"/>
    </location>
</feature>
<feature type="region of interest" description="Disordered" evidence="1">
    <location>
        <begin position="74"/>
        <end position="108"/>
    </location>
</feature>
<feature type="compositionally biased region" description="Basic residues" evidence="1">
    <location>
        <begin position="567"/>
        <end position="589"/>
    </location>
</feature>
<feature type="region of interest" description="Disordered" evidence="1">
    <location>
        <begin position="126"/>
        <end position="149"/>
    </location>
</feature>
<evidence type="ECO:0000313" key="3">
    <source>
        <dbReference type="Proteomes" id="UP000784294"/>
    </source>
</evidence>
<organism evidence="2 3">
    <name type="scientific">Protopolystoma xenopodis</name>
    <dbReference type="NCBI Taxonomy" id="117903"/>
    <lineage>
        <taxon>Eukaryota</taxon>
        <taxon>Metazoa</taxon>
        <taxon>Spiralia</taxon>
        <taxon>Lophotrochozoa</taxon>
        <taxon>Platyhelminthes</taxon>
        <taxon>Monogenea</taxon>
        <taxon>Polyopisthocotylea</taxon>
        <taxon>Polystomatidea</taxon>
        <taxon>Polystomatidae</taxon>
        <taxon>Protopolystoma</taxon>
    </lineage>
</organism>
<feature type="compositionally biased region" description="Low complexity" evidence="1">
    <location>
        <begin position="505"/>
        <end position="526"/>
    </location>
</feature>
<feature type="region of interest" description="Disordered" evidence="1">
    <location>
        <begin position="563"/>
        <end position="601"/>
    </location>
</feature>
<feature type="compositionally biased region" description="Low complexity" evidence="1">
    <location>
        <begin position="176"/>
        <end position="193"/>
    </location>
</feature>
<dbReference type="Proteomes" id="UP000784294">
    <property type="component" value="Unassembled WGS sequence"/>
</dbReference>
<evidence type="ECO:0000313" key="2">
    <source>
        <dbReference type="EMBL" id="VEL12729.1"/>
    </source>
</evidence>
<feature type="region of interest" description="Disordered" evidence="1">
    <location>
        <begin position="172"/>
        <end position="193"/>
    </location>
</feature>
<feature type="compositionally biased region" description="Low complexity" evidence="1">
    <location>
        <begin position="74"/>
        <end position="88"/>
    </location>
</feature>
<accession>A0A448WIU3</accession>
<dbReference type="Gene3D" id="1.10.510.10">
    <property type="entry name" value="Transferase(Phosphotransferase) domain 1"/>
    <property type="match status" value="1"/>
</dbReference>
<feature type="region of interest" description="Disordered" evidence="1">
    <location>
        <begin position="449"/>
        <end position="526"/>
    </location>
</feature>
<feature type="compositionally biased region" description="Low complexity" evidence="1">
    <location>
        <begin position="295"/>
        <end position="306"/>
    </location>
</feature>
<keyword evidence="3" id="KW-1185">Reference proteome</keyword>
<dbReference type="AlphaFoldDB" id="A0A448WIU3"/>
<feature type="compositionally biased region" description="Low complexity" evidence="1">
    <location>
        <begin position="590"/>
        <end position="601"/>
    </location>
</feature>
<feature type="compositionally biased region" description="Polar residues" evidence="1">
    <location>
        <begin position="472"/>
        <end position="483"/>
    </location>
</feature>
<gene>
    <name evidence="2" type="ORF">PXEA_LOCUS6169</name>
</gene>